<comment type="caution">
    <text evidence="3">The sequence shown here is derived from an EMBL/GenBank/DDBJ whole genome shotgun (WGS) entry which is preliminary data.</text>
</comment>
<dbReference type="Proteomes" id="UP000228711">
    <property type="component" value="Unassembled WGS sequence"/>
</dbReference>
<keyword evidence="1" id="KW-0812">Transmembrane</keyword>
<gene>
    <name evidence="3" type="ORF">COT25_02790</name>
</gene>
<name>A0A2H0YSU0_9BACT</name>
<dbReference type="Gene3D" id="2.170.130.30">
    <property type="match status" value="1"/>
</dbReference>
<proteinExistence type="predicted"/>
<keyword evidence="1" id="KW-0472">Membrane</keyword>
<organism evidence="3 4">
    <name type="scientific">Candidatus Kerfeldbacteria bacterium CG08_land_8_20_14_0_20_42_7</name>
    <dbReference type="NCBI Taxonomy" id="2014245"/>
    <lineage>
        <taxon>Bacteria</taxon>
        <taxon>Candidatus Kerfeldiibacteriota</taxon>
    </lineage>
</organism>
<evidence type="ECO:0000313" key="3">
    <source>
        <dbReference type="EMBL" id="PIS41496.1"/>
    </source>
</evidence>
<evidence type="ECO:0000256" key="1">
    <source>
        <dbReference type="SAM" id="Phobius"/>
    </source>
</evidence>
<dbReference type="AlphaFoldDB" id="A0A2H0YSU0"/>
<reference evidence="4" key="1">
    <citation type="submission" date="2017-09" db="EMBL/GenBank/DDBJ databases">
        <title>Depth-based differentiation of microbial function through sediment-hosted aquifers and enrichment of novel symbionts in the deep terrestrial subsurface.</title>
        <authorList>
            <person name="Probst A.J."/>
            <person name="Ladd B."/>
            <person name="Jarett J.K."/>
            <person name="Geller-Mcgrath D.E."/>
            <person name="Sieber C.M.K."/>
            <person name="Emerson J.B."/>
            <person name="Anantharaman K."/>
            <person name="Thomas B.C."/>
            <person name="Malmstrom R."/>
            <person name="Stieglmeier M."/>
            <person name="Klingl A."/>
            <person name="Woyke T."/>
            <person name="Ryan C.M."/>
            <person name="Banfield J.F."/>
        </authorList>
    </citation>
    <scope>NUCLEOTIDE SEQUENCE [LARGE SCALE GENOMIC DNA]</scope>
</reference>
<accession>A0A2H0YSU0</accession>
<evidence type="ECO:0000259" key="2">
    <source>
        <dbReference type="Pfam" id="PF14478"/>
    </source>
</evidence>
<dbReference type="EMBL" id="PEXV01000093">
    <property type="protein sequence ID" value="PIS41496.1"/>
    <property type="molecule type" value="Genomic_DNA"/>
</dbReference>
<protein>
    <recommendedName>
        <fullName evidence="2">Transcobalamin-like C-terminal domain-containing protein</fullName>
    </recommendedName>
</protein>
<evidence type="ECO:0000313" key="4">
    <source>
        <dbReference type="Proteomes" id="UP000228711"/>
    </source>
</evidence>
<dbReference type="Pfam" id="PF14478">
    <property type="entry name" value="DUF4430"/>
    <property type="match status" value="1"/>
</dbReference>
<dbReference type="InterPro" id="IPR027954">
    <property type="entry name" value="Transcobalamin-like_C"/>
</dbReference>
<keyword evidence="1" id="KW-1133">Transmembrane helix</keyword>
<feature type="domain" description="Transcobalamin-like C-terminal" evidence="2">
    <location>
        <begin position="133"/>
        <end position="190"/>
    </location>
</feature>
<feature type="transmembrane region" description="Helical" evidence="1">
    <location>
        <begin position="53"/>
        <end position="72"/>
    </location>
</feature>
<sequence length="193" mass="20992">MRIEDSNKIDVLGVVASRKKRSYGKSHYFFRSSQLQSQAGGDFICNLKSMKNVLRILFVLLAAFAIIFIVSARSPHDASIAESNNTNQQAPQTVGVTTTINNGSAEASYNQTVASGSSALEVLLLVGEEQGIDISTTEYDFGSIVDSISGVGVDTTDNKYWIYYINGETATEGASSYLVQDSDTILWNYEDAM</sequence>